<comment type="caution">
    <text evidence="2">The sequence shown here is derived from an EMBL/GenBank/DDBJ whole genome shotgun (WGS) entry which is preliminary data.</text>
</comment>
<keyword evidence="3" id="KW-1185">Reference proteome</keyword>
<keyword evidence="1" id="KW-0472">Membrane</keyword>
<sequence length="266" mass="28873">MYHRLPLRATTLELNLLLGCDSILHTLNCISQCVACLLQQTGTAILGLHSLVRGHLGSIRGCLLRLLPLLTSHTSSLVGLVASCSRNLVGLVLRRTGCVRSTLLRLLPLLPGHIACLVCLVSSYSCCFVSLLLRSAGRILQVGNSFSTPQSSTNFTQFQPNHTSPYIELHPPGQSPTQMHRSPTLCYIQLNINFTDCIATLCITLIKPAKSDVEDIDRAETNLGGLLGLARLLLAELLGLLGLVGGGVLVAVVRCHLWNWKLSYFE</sequence>
<dbReference type="AlphaFoldDB" id="A0A8T0GAL9"/>
<evidence type="ECO:0000313" key="2">
    <source>
        <dbReference type="EMBL" id="KAG0554322.1"/>
    </source>
</evidence>
<gene>
    <name evidence="2" type="ORF">KC19_12G082300</name>
</gene>
<proteinExistence type="predicted"/>
<keyword evidence="1" id="KW-0812">Transmembrane</keyword>
<protein>
    <submittedName>
        <fullName evidence="2">Uncharacterized protein</fullName>
    </submittedName>
</protein>
<reference evidence="2" key="1">
    <citation type="submission" date="2020-06" db="EMBL/GenBank/DDBJ databases">
        <title>WGS assembly of Ceratodon purpureus strain R40.</title>
        <authorList>
            <person name="Carey S.B."/>
            <person name="Jenkins J."/>
            <person name="Shu S."/>
            <person name="Lovell J.T."/>
            <person name="Sreedasyam A."/>
            <person name="Maumus F."/>
            <person name="Tiley G.P."/>
            <person name="Fernandez-Pozo N."/>
            <person name="Barry K."/>
            <person name="Chen C."/>
            <person name="Wang M."/>
            <person name="Lipzen A."/>
            <person name="Daum C."/>
            <person name="Saski C.A."/>
            <person name="Payton A.C."/>
            <person name="Mcbreen J.C."/>
            <person name="Conrad R.E."/>
            <person name="Kollar L.M."/>
            <person name="Olsson S."/>
            <person name="Huttunen S."/>
            <person name="Landis J.B."/>
            <person name="Wickett N.J."/>
            <person name="Johnson M.G."/>
            <person name="Rensing S.A."/>
            <person name="Grimwood J."/>
            <person name="Schmutz J."/>
            <person name="Mcdaniel S.F."/>
        </authorList>
    </citation>
    <scope>NUCLEOTIDE SEQUENCE</scope>
    <source>
        <strain evidence="2">R40</strain>
    </source>
</reference>
<evidence type="ECO:0000256" key="1">
    <source>
        <dbReference type="SAM" id="Phobius"/>
    </source>
</evidence>
<keyword evidence="1" id="KW-1133">Transmembrane helix</keyword>
<accession>A0A8T0GAL9</accession>
<feature type="transmembrane region" description="Helical" evidence="1">
    <location>
        <begin position="109"/>
        <end position="133"/>
    </location>
</feature>
<feature type="transmembrane region" description="Helical" evidence="1">
    <location>
        <begin position="232"/>
        <end position="253"/>
    </location>
</feature>
<dbReference type="Proteomes" id="UP000822688">
    <property type="component" value="Chromosome 12"/>
</dbReference>
<name>A0A8T0GAL9_CERPU</name>
<organism evidence="2 3">
    <name type="scientific">Ceratodon purpureus</name>
    <name type="common">Fire moss</name>
    <name type="synonym">Dicranum purpureum</name>
    <dbReference type="NCBI Taxonomy" id="3225"/>
    <lineage>
        <taxon>Eukaryota</taxon>
        <taxon>Viridiplantae</taxon>
        <taxon>Streptophyta</taxon>
        <taxon>Embryophyta</taxon>
        <taxon>Bryophyta</taxon>
        <taxon>Bryophytina</taxon>
        <taxon>Bryopsida</taxon>
        <taxon>Dicranidae</taxon>
        <taxon>Pseudoditrichales</taxon>
        <taxon>Ditrichaceae</taxon>
        <taxon>Ceratodon</taxon>
    </lineage>
</organism>
<dbReference type="EMBL" id="CM026433">
    <property type="protein sequence ID" value="KAG0554322.1"/>
    <property type="molecule type" value="Genomic_DNA"/>
</dbReference>
<evidence type="ECO:0000313" key="3">
    <source>
        <dbReference type="Proteomes" id="UP000822688"/>
    </source>
</evidence>